<dbReference type="OrthoDB" id="5086500at2759"/>
<feature type="compositionally biased region" description="Pro residues" evidence="1">
    <location>
        <begin position="306"/>
        <end position="331"/>
    </location>
</feature>
<dbReference type="GeneID" id="25974522"/>
<accession>F0XEI0</accession>
<dbReference type="InterPro" id="IPR000073">
    <property type="entry name" value="AB_hydrolase_1"/>
</dbReference>
<dbReference type="InterPro" id="IPR029058">
    <property type="entry name" value="AB_hydrolase_fold"/>
</dbReference>
<feature type="region of interest" description="Disordered" evidence="1">
    <location>
        <begin position="948"/>
        <end position="971"/>
    </location>
</feature>
<feature type="compositionally biased region" description="Polar residues" evidence="1">
    <location>
        <begin position="1033"/>
        <end position="1043"/>
    </location>
</feature>
<protein>
    <submittedName>
        <fullName evidence="3">And nb-arc domain containing protein</fullName>
    </submittedName>
</protein>
<dbReference type="Gene3D" id="3.40.50.1820">
    <property type="entry name" value="alpha/beta hydrolase"/>
    <property type="match status" value="1"/>
</dbReference>
<keyword evidence="4" id="KW-1185">Reference proteome</keyword>
<dbReference type="eggNOG" id="KOG2029">
    <property type="taxonomic scope" value="Eukaryota"/>
</dbReference>
<feature type="region of interest" description="Disordered" evidence="1">
    <location>
        <begin position="1097"/>
        <end position="1117"/>
    </location>
</feature>
<evidence type="ECO:0000259" key="2">
    <source>
        <dbReference type="Pfam" id="PF12697"/>
    </source>
</evidence>
<evidence type="ECO:0000313" key="3">
    <source>
        <dbReference type="EMBL" id="EFX04695.1"/>
    </source>
</evidence>
<feature type="domain" description="AB hydrolase-1" evidence="2">
    <location>
        <begin position="26"/>
        <end position="186"/>
    </location>
</feature>
<dbReference type="Gene3D" id="3.40.50.300">
    <property type="entry name" value="P-loop containing nucleotide triphosphate hydrolases"/>
    <property type="match status" value="1"/>
</dbReference>
<feature type="region of interest" description="Disordered" evidence="1">
    <location>
        <begin position="1141"/>
        <end position="1188"/>
    </location>
</feature>
<dbReference type="EMBL" id="GL629765">
    <property type="protein sequence ID" value="EFX04695.1"/>
    <property type="molecule type" value="Genomic_DNA"/>
</dbReference>
<dbReference type="InParanoid" id="F0XEI0"/>
<dbReference type="SUPFAM" id="SSF52540">
    <property type="entry name" value="P-loop containing nucleoside triphosphate hydrolases"/>
    <property type="match status" value="1"/>
</dbReference>
<dbReference type="RefSeq" id="XP_014174177.1">
    <property type="nucleotide sequence ID" value="XM_014318702.1"/>
</dbReference>
<name>F0XEI0_GROCL</name>
<dbReference type="InterPro" id="IPR027417">
    <property type="entry name" value="P-loop_NTPase"/>
</dbReference>
<dbReference type="HOGENOM" id="CLU_001668_0_0_1"/>
<dbReference type="PANTHER" id="PTHR48187:SF2">
    <property type="entry name" value="LD21810P"/>
    <property type="match status" value="1"/>
</dbReference>
<dbReference type="Pfam" id="PF12697">
    <property type="entry name" value="Abhydrolase_6"/>
    <property type="match status" value="1"/>
</dbReference>
<dbReference type="SUPFAM" id="SSF53474">
    <property type="entry name" value="alpha/beta-Hydrolases"/>
    <property type="match status" value="1"/>
</dbReference>
<gene>
    <name evidence="3" type="ORF">CMQ_1623</name>
</gene>
<evidence type="ECO:0000256" key="1">
    <source>
        <dbReference type="SAM" id="MobiDB-lite"/>
    </source>
</evidence>
<feature type="region of interest" description="Disordered" evidence="1">
    <location>
        <begin position="1033"/>
        <end position="1065"/>
    </location>
</feature>
<proteinExistence type="predicted"/>
<dbReference type="PANTHER" id="PTHR48187">
    <property type="entry name" value="LD21810P"/>
    <property type="match status" value="1"/>
</dbReference>
<feature type="region of interest" description="Disordered" evidence="1">
    <location>
        <begin position="302"/>
        <end position="333"/>
    </location>
</feature>
<organism evidence="4">
    <name type="scientific">Grosmannia clavigera (strain kw1407 / UAMH 11150)</name>
    <name type="common">Blue stain fungus</name>
    <name type="synonym">Graphiocladiella clavigera</name>
    <dbReference type="NCBI Taxonomy" id="655863"/>
    <lineage>
        <taxon>Eukaryota</taxon>
        <taxon>Fungi</taxon>
        <taxon>Dikarya</taxon>
        <taxon>Ascomycota</taxon>
        <taxon>Pezizomycotina</taxon>
        <taxon>Sordariomycetes</taxon>
        <taxon>Sordariomycetidae</taxon>
        <taxon>Ophiostomatales</taxon>
        <taxon>Ophiostomataceae</taxon>
        <taxon>Leptographium</taxon>
    </lineage>
</organism>
<evidence type="ECO:0000313" key="4">
    <source>
        <dbReference type="Proteomes" id="UP000007796"/>
    </source>
</evidence>
<sequence length="1338" mass="148188">MDSVNQTINRYEVTGIYTHPDARVDIVLVHGLNGNPQKTWTAKNGVFWPADLLTESLKDRPANILVYGYNADVYSHGHKGSASDNFIYQHAQTLVTHLTAYRARHSTTRNPIIWIAHSLGGILVKRALLYSNDVQVADHDPLRAIFVSTYAIIFLGTPHNGSGLATWGLVLHAMSDAIIPKKWLLTEPVLLKTLKHDNERLQEINSHFLDVYQRFKIHMVHENHTTDLKGTRTFIVTATSASPQLPGVMYYGIEADHSGMCKFDGPSAPGYFTVSSAIYDWVEEAPPVIDVRWNLEDTIRRSSYDPPRPSIPSTPVDPFPAPSPGSEPPFLHPESFRPNSYFVGRRRELEDLHAKLTDEKKRAEGTSAVLIQCLPGGGKTHLARQYVFEHRADYPGGIYWVRAKSITEMEQVYWRIATELALDQSNRSSNVVENVRSWFNCFDQWLLIFDGIHFDTPGVRKFIPDAKNTSLIYTSMQHSATGMYEFDNPQVIELGLLDDEDAQNLLLAEMEMSRPPTQDDLSYALELVQLMGRLPLMIHVAARHLHATREPLSKYLREYKTRPRAGRLPAYRAVHKELERRGANTALNLMSILAFYDHLIPVGLITLGLGGLTNITPVVSRDLKPEARPINKTLRILIAFALIERTEINNVTPASSQNSAKRSFDRSSGYVDVLRVHGVVQAFFVDLLAEKRELNFWLERAAAVFCASVCEADRKITEDAKLGLPDDYRRFMIHGRKLLEHLRRAEKKGGASSELTDRRADVEAKLGLCQAAIDQFEATQSQVVTIPGPTDSQISVFERADSFSATDSSYHDSSSGSGLPSRTGTGFLGWDREACASPTDFIPDDLNARYPPYPKEGSTIPGPPSREDSDELAEMATPRVRELHGGAAFPPRSETHSGFFGWISSDTRQATSGHRTVRRQESRRYHDWAGSWRDKSISDPRTELTRQIAEGKSSRRETIVSEENAPGGSEAEISLHRIKARSQQGVLSLSTDILDAHDLDEDLDGSQPVQEGQKPLDSSIASLLDRQQSPLFRGSRTAQSSPNHGHGPFYPPPRPGPDGKASLQHDSPASIRLWDNQSPTTGRSQFDTSDLSFGMADDLTTSSHSRPLRGSHSYPVSTQQQQVAIGYWRQHSHLQPSMVVDGYTSQPMSRGGSGSRSFTSVANDEDPFSRSLPSSHLQGWPASAVDIPPRELRSPASYVETEPSPDTGNAFAEVRTSYQQWGKRHSQGAAVVSGSRAAAMRMGGRRSSSQSPLGSPARPVMDAAYTSEPMARSGSGGIKLPDGRLIPFGQSPRLLPVDVMEVVEASKSGHVDDESDVDGEPNVLVGLGIVHGVRVIMD</sequence>
<dbReference type="Proteomes" id="UP000007796">
    <property type="component" value="Unassembled WGS sequence"/>
</dbReference>
<reference evidence="3 4" key="1">
    <citation type="journal article" date="2011" name="Proc. Natl. Acad. Sci. U.S.A.">
        <title>Genome and transcriptome analyses of the mountain pine beetle-fungal symbiont Grosmannia clavigera, a lodgepole pine pathogen.</title>
        <authorList>
            <person name="DiGuistini S."/>
            <person name="Wang Y."/>
            <person name="Liao N.Y."/>
            <person name="Taylor G."/>
            <person name="Tanguay P."/>
            <person name="Feau N."/>
            <person name="Henrissat B."/>
            <person name="Chan S.K."/>
            <person name="Hesse-Orce U."/>
            <person name="Alamouti S.M."/>
            <person name="Tsui C.K.M."/>
            <person name="Docking R.T."/>
            <person name="Levasseur A."/>
            <person name="Haridas S."/>
            <person name="Robertson G."/>
            <person name="Birol I."/>
            <person name="Holt R.A."/>
            <person name="Marra M.A."/>
            <person name="Hamelin R.C."/>
            <person name="Hirst M."/>
            <person name="Jones S.J.M."/>
            <person name="Bohlmann J."/>
            <person name="Breuil C."/>
        </authorList>
    </citation>
    <scope>NUCLEOTIDE SEQUENCE [LARGE SCALE GENOMIC DNA]</scope>
    <source>
        <strain evidence="4">kw1407 / UAMH 11150</strain>
    </source>
</reference>